<keyword evidence="1" id="KW-0676">Redox-active center</keyword>
<evidence type="ECO:0000256" key="1">
    <source>
        <dbReference type="ARBA" id="ARBA00023284"/>
    </source>
</evidence>
<dbReference type="GO" id="GO:0045454">
    <property type="term" value="P:cell redox homeostasis"/>
    <property type="evidence" value="ECO:0007669"/>
    <property type="project" value="TreeGrafter"/>
</dbReference>
<dbReference type="Pfam" id="PF00085">
    <property type="entry name" value="Thioredoxin"/>
    <property type="match status" value="1"/>
</dbReference>
<dbReference type="InterPro" id="IPR017937">
    <property type="entry name" value="Thioredoxin_CS"/>
</dbReference>
<dbReference type="PROSITE" id="PS00194">
    <property type="entry name" value="THIOREDOXIN_1"/>
    <property type="match status" value="1"/>
</dbReference>
<dbReference type="Proteomes" id="UP000095576">
    <property type="component" value="Unassembled WGS sequence"/>
</dbReference>
<feature type="domain" description="Thioredoxin" evidence="2">
    <location>
        <begin position="22"/>
        <end position="161"/>
    </location>
</feature>
<dbReference type="EMBL" id="CZAP01000003">
    <property type="protein sequence ID" value="CUP17412.1"/>
    <property type="molecule type" value="Genomic_DNA"/>
</dbReference>
<dbReference type="CDD" id="cd02947">
    <property type="entry name" value="TRX_family"/>
    <property type="match status" value="1"/>
</dbReference>
<accession>A0A174KZJ8</accession>
<gene>
    <name evidence="3" type="primary">trxA_4</name>
    <name evidence="3" type="ORF">ERS852511_01354</name>
</gene>
<evidence type="ECO:0000313" key="3">
    <source>
        <dbReference type="EMBL" id="CUP17412.1"/>
    </source>
</evidence>
<dbReference type="RefSeq" id="WP_055299103.1">
    <property type="nucleotide sequence ID" value="NZ_CZAP01000003.1"/>
</dbReference>
<evidence type="ECO:0000259" key="2">
    <source>
        <dbReference type="PROSITE" id="PS51352"/>
    </source>
</evidence>
<dbReference type="SUPFAM" id="SSF52833">
    <property type="entry name" value="Thioredoxin-like"/>
    <property type="match status" value="1"/>
</dbReference>
<dbReference type="PANTHER" id="PTHR43601:SF3">
    <property type="entry name" value="THIOREDOXIN, MITOCHONDRIAL"/>
    <property type="match status" value="1"/>
</dbReference>
<protein>
    <submittedName>
        <fullName evidence="3">Disulfide-isomerase</fullName>
    </submittedName>
</protein>
<dbReference type="Gene3D" id="3.40.30.10">
    <property type="entry name" value="Glutaredoxin"/>
    <property type="match status" value="1"/>
</dbReference>
<dbReference type="PROSITE" id="PS51352">
    <property type="entry name" value="THIOREDOXIN_2"/>
    <property type="match status" value="1"/>
</dbReference>
<reference evidence="3 4" key="1">
    <citation type="submission" date="2015-09" db="EMBL/GenBank/DDBJ databases">
        <authorList>
            <consortium name="Pathogen Informatics"/>
        </authorList>
    </citation>
    <scope>NUCLEOTIDE SEQUENCE [LARGE SCALE GENOMIC DNA]</scope>
    <source>
        <strain evidence="3 4">2789STDY5834899</strain>
    </source>
</reference>
<organism evidence="3 4">
    <name type="scientific">Bacteroides thetaiotaomicron</name>
    <dbReference type="NCBI Taxonomy" id="818"/>
    <lineage>
        <taxon>Bacteria</taxon>
        <taxon>Pseudomonadati</taxon>
        <taxon>Bacteroidota</taxon>
        <taxon>Bacteroidia</taxon>
        <taxon>Bacteroidales</taxon>
        <taxon>Bacteroidaceae</taxon>
        <taxon>Bacteroides</taxon>
    </lineage>
</organism>
<keyword evidence="3" id="KW-0413">Isomerase</keyword>
<sequence length="416" mass="46872">MKRHFLVFMAAVCLLSVQNTRGQQMVPAQKISATPAAGTQMTLAQADGIAFRVLSFSEALKRAEVEDKLLFVDCFTTWCGPCKRLSKVVFKDSLVADYFNRHFVNLKMDMEKGEGIELRKKYEVHAYPTLLFINSSGEVVYRLVGAEDAPELLKKVKLGVESGGLSGLKKRYEAGDRDLAFICGYINALSAANREQEAGKVAADFLQGSEQKMLEDEDYFLVFYYYVHDVNSSAFQYAVNHQKEIADKFPRQAASLDRRLLEDWIAGSYAYLKVDESGHCTFDEQGLDAYVAQMKQMNVAEADMIGESLCLSRDGIMKQWDSFVKRGDKILASHTILGDEGHLLQWVNWLNKECADMSLREKAAQWCDKACEELIKKNEEIKKNLPPGAIPAISMVDHKGQLLQVAEKLRKPMQQS</sequence>
<dbReference type="InterPro" id="IPR013766">
    <property type="entry name" value="Thioredoxin_domain"/>
</dbReference>
<evidence type="ECO:0000313" key="4">
    <source>
        <dbReference type="Proteomes" id="UP000095576"/>
    </source>
</evidence>
<dbReference type="InterPro" id="IPR036249">
    <property type="entry name" value="Thioredoxin-like_sf"/>
</dbReference>
<dbReference type="GO" id="GO:0016853">
    <property type="term" value="F:isomerase activity"/>
    <property type="evidence" value="ECO:0007669"/>
    <property type="project" value="UniProtKB-KW"/>
</dbReference>
<dbReference type="PANTHER" id="PTHR43601">
    <property type="entry name" value="THIOREDOXIN, MITOCHONDRIAL"/>
    <property type="match status" value="1"/>
</dbReference>
<dbReference type="AlphaFoldDB" id="A0A174KZJ8"/>
<name>A0A174KZJ8_BACT4</name>
<proteinExistence type="predicted"/>